<feature type="compositionally biased region" description="Basic and acidic residues" evidence="1">
    <location>
        <begin position="91"/>
        <end position="106"/>
    </location>
</feature>
<feature type="region of interest" description="Disordered" evidence="1">
    <location>
        <begin position="1507"/>
        <end position="1611"/>
    </location>
</feature>
<feature type="compositionally biased region" description="Low complexity" evidence="1">
    <location>
        <begin position="476"/>
        <end position="540"/>
    </location>
</feature>
<feature type="region of interest" description="Disordered" evidence="1">
    <location>
        <begin position="1127"/>
        <end position="1150"/>
    </location>
</feature>
<feature type="compositionally biased region" description="Basic and acidic residues" evidence="1">
    <location>
        <begin position="957"/>
        <end position="977"/>
    </location>
</feature>
<feature type="region of interest" description="Disordered" evidence="1">
    <location>
        <begin position="31"/>
        <end position="120"/>
    </location>
</feature>
<feature type="compositionally biased region" description="Low complexity" evidence="1">
    <location>
        <begin position="1546"/>
        <end position="1570"/>
    </location>
</feature>
<protein>
    <submittedName>
        <fullName evidence="2">Uncharacterized protein</fullName>
    </submittedName>
</protein>
<sequence length="2123" mass="224250">MAATQPSTSTTTSTSSTPFNLLTRNAFGLGAFASSSSSSSSPSTSHTTNSNSKSKSKSKKNNQKGLEEDDEDWYIPYNGPYEPAPGAGGEGRGRENRVGAGRRDSWGDLLDDYAPRASYGDDEVEDRYEYRHGAGTVVPTTMTTTNTTPSANAVRGTDAYRGNAPRRSTVSSSGSTANGIGESPVPRSQSHTRAHSRSRADESSNTNRISLASIFSLGLGGAGGGAGNRSSGTGSVRKVASSPLLSLARKNSNLSSGAKYNLVAVAESAGGAGKGGGRHRVSGSTGSAGVYSHSRSASHGQGQRQMEMMETISISASASASASSPTGTTTTMHEEDEGGDYSNTSYNHSNDHSNQYHQHHHLKLKLDARGKEDGAGSGKAQSQSPVSASLSSPATSHSHSHSNSHSNLPAHRTAKSGYNNTTNNKTYTKHNKPYYEGHSGYYHSHSREASTGTITSTTSSVSGAAAAIATLHTRTNETQTQTRNQAQPATAAQRTTQPTGQAQPSSQVIPQSQSQQPQPSSFLQAQTQPASSSAQSPAQAKHTQQQPRKEPHPYASPSISAYAYVFTRNAEGLPASSAGASTSKQQQQQQQQQATPFPVPSTSALTPANHASYSSPRLTFTHPKHQVQALKLDQQQKQQPEGSGQEQGQGHPAFVSPRLLGALGLGGDSGNGKEKAGGSRVSSPVDGANPNAGASGSRLRGGPDPVPLPRHRPAKGKEKEKEKEKESESERWLSAQTWCDALIFPRPRLRVKSAGASNSSSSLTGPTSPGGADPHLRGKDRGKGGWKWKGVVSPPATPVADDVGGGAGDYVGVKQDYGAREGNLREGGGKGKAPEMREGQAVMSRVLAHSRSLVDLSVRKGVSGGGVGMGVDVEAMPGGSGGGKGERPKSFAQDDLALLSPVPSLAHVLREGLLLQTERRQWQLQASKSFGNRHARSVSRTRTRALSGAARQKGKEKRGGKEKEKERENENETEKTSSLEYLAARACLGRQQDLTPGVVGVVGGEEYFSSSSSEKAQAHGRNESWSRTKSAMKVVAKSTSGVICGVSNADEVMSVVAEGTTMKAGRGADLEGALRKNDTKVIRLADPAGDGFGYGYGYRDDLQKRRLTLTPSPTFSAISESKIGIAIGTPPPPAGASSEESAGSSASGHGGYIPNHPYANGGLSFSHTVQHVGNDYVYHYAGAHPSVVNPFAPAPGTAVAAAYPTSSAPPPPPASDGTATEAPNNDNAYTTPKAPPAALPLHPYALADNRDSYIDANGLIGQFRVEGEGTPYASKMWAQLSPLGNAGVVREVVDEDLNKYSPFLMGRGVDQDHGDEQQQQEVEEEERRRKERRRVTVGTIRDTVGLGEMLVDAERRGEEEDEEGQEEEDRVVIRPDSEFGERDGLGGWVPERAYGREYEEYARRYGQEEEEEEEEEGEEIELPEFGPPTGSQGHHHAMHFLPVSASVSSTSASASALEADADADAHRPVDLQREGSKPSDPITIASSQLEYRSTSTPSYYRRFAMPQSTYSTASQQQQQHQSATAASSPLEYRTRASSSSSRVPFNHNPNSNAQPNSNDNDNNTTTSNNAYLSPQSHAHASASIDRAQSVSPMSTDTTDSSPQPLGSPNDLEAFQDLFYRPATQSVSGASVISGAGVRMGSSSGVGVGIGGGGGRTPKEPALPDTPFGTGMYGYRESEGDDGREGDGRVQTRSWSQSQSQSQSQREGQSRTRSLSQPRSAAAAEAAQEFLRLPAQSHIGGSGNNGSNPNPNPSSSSSRDRRRTGSTTLTSLARELSDEFERMAVEAAEADAAREAQGERGWDGRPVTFASASGASGYEYEFGEGDGERELGRDLGRESVESGSGRSRMEFVLASASASHLTSVVGSRVPSALAYEVSREREEGGGFEDGKEVQGRVAVEDGGYLSHPEEQDGYYQPRSADLSAYDQEDEGEELDPFDDFKFVPSGMLPHDIDGGAGAGTGGTSELDMEDMDMESSRASSELDFSREDERGLGLGDVLGGVEQREGEQTATYGSMGFGNVHNTELESPLEHAGYPEHELSSFPSRDDGTARLDQSSNSDIHGDGNMHLRRGVLADRGGQGVVGEQGGGGGGQPGERIVSYMTTTSTISRMSGLSDFPAPPGHAQ</sequence>
<feature type="compositionally biased region" description="Low complexity" evidence="1">
    <location>
        <begin position="139"/>
        <end position="149"/>
    </location>
</feature>
<feature type="compositionally biased region" description="Low complexity" evidence="1">
    <location>
        <begin position="380"/>
        <end position="411"/>
    </location>
</feature>
<keyword evidence="3" id="KW-1185">Reference proteome</keyword>
<feature type="compositionally biased region" description="Low complexity" evidence="1">
    <location>
        <begin position="1744"/>
        <end position="1756"/>
    </location>
</feature>
<feature type="compositionally biased region" description="Polar residues" evidence="1">
    <location>
        <begin position="166"/>
        <end position="178"/>
    </location>
</feature>
<feature type="compositionally biased region" description="Acidic residues" evidence="1">
    <location>
        <begin position="1925"/>
        <end position="1936"/>
    </location>
</feature>
<feature type="region of interest" description="Disordered" evidence="1">
    <location>
        <begin position="1304"/>
        <end position="1336"/>
    </location>
</feature>
<dbReference type="EMBL" id="JAACJL010000017">
    <property type="protein sequence ID" value="KAF4618485.1"/>
    <property type="molecule type" value="Genomic_DNA"/>
</dbReference>
<feature type="compositionally biased region" description="Polar residues" evidence="1">
    <location>
        <begin position="1484"/>
        <end position="1493"/>
    </location>
</feature>
<feature type="compositionally biased region" description="Basic and acidic residues" evidence="1">
    <location>
        <begin position="774"/>
        <end position="783"/>
    </location>
</feature>
<feature type="region of interest" description="Disordered" evidence="1">
    <location>
        <begin position="269"/>
        <end position="459"/>
    </location>
</feature>
<feature type="region of interest" description="Disordered" evidence="1">
    <location>
        <begin position="575"/>
        <end position="731"/>
    </location>
</feature>
<feature type="compositionally biased region" description="Low complexity" evidence="1">
    <location>
        <begin position="1507"/>
        <end position="1528"/>
    </location>
</feature>
<feature type="compositionally biased region" description="Acidic residues" evidence="1">
    <location>
        <begin position="1408"/>
        <end position="1422"/>
    </location>
</feature>
<feature type="region of interest" description="Disordered" evidence="1">
    <location>
        <begin position="473"/>
        <end position="556"/>
    </location>
</feature>
<evidence type="ECO:0000256" key="1">
    <source>
        <dbReference type="SAM" id="MobiDB-lite"/>
    </source>
</evidence>
<feature type="compositionally biased region" description="Basic and acidic residues" evidence="1">
    <location>
        <begin position="1370"/>
        <end position="1384"/>
    </location>
</feature>
<feature type="region of interest" description="Disordered" evidence="1">
    <location>
        <begin position="1"/>
        <end position="20"/>
    </location>
</feature>
<feature type="compositionally biased region" description="Low complexity" evidence="1">
    <location>
        <begin position="7"/>
        <end position="17"/>
    </location>
</feature>
<feature type="region of interest" description="Disordered" evidence="1">
    <location>
        <begin position="2076"/>
        <end position="2095"/>
    </location>
</feature>
<feature type="compositionally biased region" description="Low complexity" evidence="1">
    <location>
        <begin position="1135"/>
        <end position="1147"/>
    </location>
</feature>
<feature type="compositionally biased region" description="Acidic residues" evidence="1">
    <location>
        <begin position="1359"/>
        <end position="1369"/>
    </location>
</feature>
<dbReference type="Proteomes" id="UP000521872">
    <property type="component" value="Unassembled WGS sequence"/>
</dbReference>
<feature type="compositionally biased region" description="Low complexity" evidence="1">
    <location>
        <begin position="626"/>
        <end position="650"/>
    </location>
</feature>
<feature type="compositionally biased region" description="Basic and acidic residues" evidence="1">
    <location>
        <begin position="1825"/>
        <end position="1839"/>
    </location>
</feature>
<feature type="compositionally biased region" description="Polar residues" evidence="1">
    <location>
        <begin position="600"/>
        <end position="618"/>
    </location>
</feature>
<feature type="region of interest" description="Disordered" evidence="1">
    <location>
        <begin position="1403"/>
        <end position="1436"/>
    </location>
</feature>
<feature type="compositionally biased region" description="Low complexity" evidence="1">
    <location>
        <begin position="434"/>
        <end position="459"/>
    </location>
</feature>
<accession>A0A8H4QVW1</accession>
<evidence type="ECO:0000313" key="2">
    <source>
        <dbReference type="EMBL" id="KAF4618485.1"/>
    </source>
</evidence>
<feature type="compositionally biased region" description="Basic and acidic residues" evidence="1">
    <location>
        <begin position="2032"/>
        <end position="2049"/>
    </location>
</feature>
<feature type="compositionally biased region" description="Polar residues" evidence="1">
    <location>
        <begin position="293"/>
        <end position="304"/>
    </location>
</feature>
<feature type="compositionally biased region" description="Basic and acidic residues" evidence="1">
    <location>
        <begin position="1790"/>
        <end position="1802"/>
    </location>
</feature>
<feature type="region of interest" description="Disordered" evidence="1">
    <location>
        <begin position="1452"/>
        <end position="1493"/>
    </location>
</feature>
<organism evidence="2 3">
    <name type="scientific">Agrocybe pediades</name>
    <dbReference type="NCBI Taxonomy" id="84607"/>
    <lineage>
        <taxon>Eukaryota</taxon>
        <taxon>Fungi</taxon>
        <taxon>Dikarya</taxon>
        <taxon>Basidiomycota</taxon>
        <taxon>Agaricomycotina</taxon>
        <taxon>Agaricomycetes</taxon>
        <taxon>Agaricomycetidae</taxon>
        <taxon>Agaricales</taxon>
        <taxon>Agaricineae</taxon>
        <taxon>Strophariaceae</taxon>
        <taxon>Agrocybe</taxon>
    </lineage>
</organism>
<feature type="region of interest" description="Disordered" evidence="1">
    <location>
        <begin position="926"/>
        <end position="977"/>
    </location>
</feature>
<feature type="compositionally biased region" description="Basic and acidic residues" evidence="1">
    <location>
        <begin position="1463"/>
        <end position="1477"/>
    </location>
</feature>
<feature type="region of interest" description="Disordered" evidence="1">
    <location>
        <begin position="753"/>
        <end position="788"/>
    </location>
</feature>
<reference evidence="2 3" key="1">
    <citation type="submission" date="2019-12" db="EMBL/GenBank/DDBJ databases">
        <authorList>
            <person name="Floudas D."/>
            <person name="Bentzer J."/>
            <person name="Ahren D."/>
            <person name="Johansson T."/>
            <person name="Persson P."/>
            <person name="Tunlid A."/>
        </authorList>
    </citation>
    <scope>NUCLEOTIDE SEQUENCE [LARGE SCALE GENOMIC DNA]</scope>
    <source>
        <strain evidence="2 3">CBS 102.39</strain>
    </source>
</reference>
<feature type="region of interest" description="Disordered" evidence="1">
    <location>
        <begin position="1201"/>
        <end position="1237"/>
    </location>
</feature>
<feature type="compositionally biased region" description="Basic residues" evidence="1">
    <location>
        <begin position="931"/>
        <end position="943"/>
    </location>
</feature>
<name>A0A8H4QVW1_9AGAR</name>
<proteinExistence type="predicted"/>
<feature type="compositionally biased region" description="Basic and acidic residues" evidence="1">
    <location>
        <begin position="1675"/>
        <end position="1689"/>
    </location>
</feature>
<feature type="compositionally biased region" description="Low complexity" evidence="1">
    <location>
        <begin position="311"/>
        <end position="331"/>
    </location>
</feature>
<feature type="compositionally biased region" description="Low complexity" evidence="1">
    <location>
        <begin position="1690"/>
        <end position="1713"/>
    </location>
</feature>
<feature type="region of interest" description="Disordered" evidence="1">
    <location>
        <begin position="1649"/>
        <end position="1845"/>
    </location>
</feature>
<feature type="compositionally biased region" description="Polar residues" evidence="1">
    <location>
        <begin position="341"/>
        <end position="356"/>
    </location>
</feature>
<feature type="compositionally biased region" description="Gly residues" evidence="1">
    <location>
        <begin position="2076"/>
        <end position="2092"/>
    </location>
</feature>
<feature type="compositionally biased region" description="Low complexity" evidence="1">
    <location>
        <begin position="34"/>
        <end position="53"/>
    </location>
</feature>
<feature type="compositionally biased region" description="Basic and acidic residues" evidence="1">
    <location>
        <begin position="715"/>
        <end position="731"/>
    </location>
</feature>
<feature type="compositionally biased region" description="Basic and acidic residues" evidence="1">
    <location>
        <begin position="364"/>
        <end position="374"/>
    </location>
</feature>
<evidence type="ECO:0000313" key="3">
    <source>
        <dbReference type="Proteomes" id="UP000521872"/>
    </source>
</evidence>
<feature type="region of interest" description="Disordered" evidence="1">
    <location>
        <begin position="1878"/>
        <end position="2065"/>
    </location>
</feature>
<feature type="compositionally biased region" description="Polar residues" evidence="1">
    <location>
        <begin position="1221"/>
        <end position="1230"/>
    </location>
</feature>
<gene>
    <name evidence="2" type="ORF">D9613_009740</name>
</gene>
<feature type="region of interest" description="Disordered" evidence="1">
    <location>
        <begin position="139"/>
        <end position="205"/>
    </location>
</feature>
<feature type="region of interest" description="Disordered" evidence="1">
    <location>
        <begin position="1351"/>
        <end position="1386"/>
    </location>
</feature>
<comment type="caution">
    <text evidence="2">The sequence shown here is derived from an EMBL/GenBank/DDBJ whole genome shotgun (WGS) entry which is preliminary data.</text>
</comment>
<feature type="compositionally biased region" description="Basic and acidic residues" evidence="1">
    <location>
        <begin position="1878"/>
        <end position="1893"/>
    </location>
</feature>
<feature type="compositionally biased region" description="Low complexity" evidence="1">
    <location>
        <begin position="753"/>
        <end position="772"/>
    </location>
</feature>
<feature type="compositionally biased region" description="Basic and acidic residues" evidence="1">
    <location>
        <begin position="1774"/>
        <end position="1783"/>
    </location>
</feature>